<dbReference type="InterPro" id="IPR035924">
    <property type="entry name" value="FlaG-like_sf"/>
</dbReference>
<proteinExistence type="predicted"/>
<evidence type="ECO:0000313" key="2">
    <source>
        <dbReference type="Proteomes" id="UP000251341"/>
    </source>
</evidence>
<dbReference type="AlphaFoldDB" id="A0A315ES67"/>
<name>A0A315ES67_9BURK</name>
<dbReference type="EMBL" id="NESP01000001">
    <property type="protein sequence ID" value="PUE60081.1"/>
    <property type="molecule type" value="Genomic_DNA"/>
</dbReference>
<evidence type="ECO:0000313" key="1">
    <source>
        <dbReference type="EMBL" id="PUE60081.1"/>
    </source>
</evidence>
<organism evidence="1 2">
    <name type="scientific">Limnohabitans curvus</name>
    <dbReference type="NCBI Taxonomy" id="323423"/>
    <lineage>
        <taxon>Bacteria</taxon>
        <taxon>Pseudomonadati</taxon>
        <taxon>Pseudomonadota</taxon>
        <taxon>Betaproteobacteria</taxon>
        <taxon>Burkholderiales</taxon>
        <taxon>Comamonadaceae</taxon>
        <taxon>Limnohabitans</taxon>
    </lineage>
</organism>
<protein>
    <submittedName>
        <fullName evidence="1">Uncharacterized protein</fullName>
    </submittedName>
</protein>
<reference evidence="1 2" key="1">
    <citation type="submission" date="2017-04" db="EMBL/GenBank/DDBJ databases">
        <title>Unexpected and diverse lifestyles within the genus Limnohabitans.</title>
        <authorList>
            <person name="Kasalicky V."/>
            <person name="Mehrshad M."/>
            <person name="Andrei S.-A."/>
            <person name="Salcher M."/>
            <person name="Kratochvilova H."/>
            <person name="Simek K."/>
            <person name="Ghai R."/>
        </authorList>
    </citation>
    <scope>NUCLEOTIDE SEQUENCE [LARGE SCALE GENOMIC DNA]</scope>
    <source>
        <strain evidence="1 2">MWH-C5</strain>
    </source>
</reference>
<comment type="caution">
    <text evidence="1">The sequence shown here is derived from an EMBL/GenBank/DDBJ whole genome shotgun (WGS) entry which is preliminary data.</text>
</comment>
<keyword evidence="2" id="KW-1185">Reference proteome</keyword>
<dbReference type="RefSeq" id="WP_108402474.1">
    <property type="nucleotide sequence ID" value="NZ_NESP01000001.1"/>
</dbReference>
<accession>A0A315ES67</accession>
<sequence length="98" mass="10500">MSHLSLLPTALAHLDDAVINGPPSLPSAAPTVQPPATAVRSPSTVALSFAFDSVHKTLNVVVTDERSGEVLRKIEYNQIPHDVHRPDKLSGLLLNQFA</sequence>
<dbReference type="SUPFAM" id="SSF160214">
    <property type="entry name" value="FlaG-like"/>
    <property type="match status" value="1"/>
</dbReference>
<dbReference type="Proteomes" id="UP000251341">
    <property type="component" value="Unassembled WGS sequence"/>
</dbReference>
<gene>
    <name evidence="1" type="ORF">B9Z44_11150</name>
</gene>